<dbReference type="RefSeq" id="WP_268042246.1">
    <property type="nucleotide sequence ID" value="NZ_CP104064.1"/>
</dbReference>
<evidence type="ECO:0000313" key="4">
    <source>
        <dbReference type="EMBL" id="WAH35221.1"/>
    </source>
</evidence>
<dbReference type="InterPro" id="IPR043129">
    <property type="entry name" value="ATPase_NBD"/>
</dbReference>
<reference evidence="4" key="1">
    <citation type="submission" date="2022-08" db="EMBL/GenBank/DDBJ databases">
        <title>Alicyclobacillus dauci DSM2870, complete genome.</title>
        <authorList>
            <person name="Wang Q."/>
            <person name="Cai R."/>
            <person name="Wang Z."/>
        </authorList>
    </citation>
    <scope>NUCLEOTIDE SEQUENCE</scope>
    <source>
        <strain evidence="4">DSM 28700</strain>
    </source>
</reference>
<organism evidence="4 5">
    <name type="scientific">Alicyclobacillus dauci</name>
    <dbReference type="NCBI Taxonomy" id="1475485"/>
    <lineage>
        <taxon>Bacteria</taxon>
        <taxon>Bacillati</taxon>
        <taxon>Bacillota</taxon>
        <taxon>Bacilli</taxon>
        <taxon>Bacillales</taxon>
        <taxon>Alicyclobacillaceae</taxon>
        <taxon>Alicyclobacillus</taxon>
    </lineage>
</organism>
<dbReference type="Proteomes" id="UP001164803">
    <property type="component" value="Chromosome"/>
</dbReference>
<sequence length="413" mass="46290">MKIAIDQGNQYVKAISETGERVLFRSVIAEGKRRQLFALSKTKSVLTDSLQVSFRDGVQSKHYYVGKMAERFGALPEYVFGKERLKTESAERIIWTTLGLLVRDDEPVDLVLDFPYSQFGMVKDQLTARLDGATQRVDVLGREPRNITIRSVTAYPQGLVAAYALAKKYKDLFTYKDGYVAIVDIGGDTVDVVVLEPIGDALMVHEELSGTLSHGTRDLTQTIRRCFEAQTGDMLDRDLADQVLERGTVFYGNREWDFTREVKQAKQNLAALLKSQLSELWGARKNRIRGLFWIGGGATSLEAELKGFHFNEVLQENAQWMNAIGCLTAGSAFSDEVQPEEAYNTVETSGTVQNDPPIEEEPTEENLEDASILETEHEQSTSDTPKLEGREWKDTHTPVKQTPSLRRQVGRGA</sequence>
<keyword evidence="5" id="KW-1185">Reference proteome</keyword>
<evidence type="ECO:0000256" key="1">
    <source>
        <dbReference type="SAM" id="MobiDB-lite"/>
    </source>
</evidence>
<dbReference type="InterPro" id="IPR040607">
    <property type="entry name" value="ALP_N"/>
</dbReference>
<feature type="compositionally biased region" description="Acidic residues" evidence="1">
    <location>
        <begin position="357"/>
        <end position="368"/>
    </location>
</feature>
<dbReference type="InterPro" id="IPR049067">
    <property type="entry name" value="MreB-like_C"/>
</dbReference>
<dbReference type="Pfam" id="PF21522">
    <property type="entry name" value="MreB-like_C"/>
    <property type="match status" value="1"/>
</dbReference>
<dbReference type="SUPFAM" id="SSF53067">
    <property type="entry name" value="Actin-like ATPase domain"/>
    <property type="match status" value="2"/>
</dbReference>
<feature type="compositionally biased region" description="Basic and acidic residues" evidence="1">
    <location>
        <begin position="374"/>
        <end position="397"/>
    </location>
</feature>
<dbReference type="CDD" id="cd24025">
    <property type="entry name" value="ASKHA_NBD_ParM_pCBH-like"/>
    <property type="match status" value="1"/>
</dbReference>
<proteinExistence type="predicted"/>
<evidence type="ECO:0000259" key="2">
    <source>
        <dbReference type="Pfam" id="PF17989"/>
    </source>
</evidence>
<feature type="domain" description="Actin homologue MreB-like C-terminal" evidence="3">
    <location>
        <begin position="182"/>
        <end position="306"/>
    </location>
</feature>
<feature type="domain" description="Actin-like protein N-terminal" evidence="2">
    <location>
        <begin position="4"/>
        <end position="159"/>
    </location>
</feature>
<evidence type="ECO:0000313" key="5">
    <source>
        <dbReference type="Proteomes" id="UP001164803"/>
    </source>
</evidence>
<accession>A0ABY6YXH1</accession>
<dbReference type="EMBL" id="CP104064">
    <property type="protein sequence ID" value="WAH35221.1"/>
    <property type="molecule type" value="Genomic_DNA"/>
</dbReference>
<gene>
    <name evidence="4" type="ORF">NZD86_12955</name>
</gene>
<name>A0ABY6YXH1_9BACL</name>
<dbReference type="Pfam" id="PF17989">
    <property type="entry name" value="ALP_N"/>
    <property type="match status" value="1"/>
</dbReference>
<dbReference type="Gene3D" id="3.30.420.40">
    <property type="match status" value="2"/>
</dbReference>
<evidence type="ECO:0000259" key="3">
    <source>
        <dbReference type="Pfam" id="PF21522"/>
    </source>
</evidence>
<feature type="compositionally biased region" description="Polar residues" evidence="1">
    <location>
        <begin position="345"/>
        <end position="354"/>
    </location>
</feature>
<feature type="region of interest" description="Disordered" evidence="1">
    <location>
        <begin position="338"/>
        <end position="413"/>
    </location>
</feature>
<protein>
    <submittedName>
        <fullName evidence="4">ParM/StbA family protein</fullName>
    </submittedName>
</protein>